<evidence type="ECO:0000256" key="11">
    <source>
        <dbReference type="PIRSR" id="PIRSR601842-1"/>
    </source>
</evidence>
<keyword evidence="6 13" id="KW-0732">Signal</keyword>
<evidence type="ECO:0000256" key="3">
    <source>
        <dbReference type="ARBA" id="ARBA00022525"/>
    </source>
</evidence>
<evidence type="ECO:0000256" key="9">
    <source>
        <dbReference type="ARBA" id="ARBA00023049"/>
    </source>
</evidence>
<keyword evidence="7 13" id="KW-0378">Hydrolase</keyword>
<keyword evidence="4 13" id="KW-0645">Protease</keyword>
<dbReference type="GO" id="GO:0004222">
    <property type="term" value="F:metalloendopeptidase activity"/>
    <property type="evidence" value="ECO:0007669"/>
    <property type="project" value="InterPro"/>
</dbReference>
<evidence type="ECO:0000256" key="2">
    <source>
        <dbReference type="ARBA" id="ARBA00006006"/>
    </source>
</evidence>
<name>A0A7U3Q040_EPIFF</name>
<evidence type="ECO:0000256" key="5">
    <source>
        <dbReference type="ARBA" id="ARBA00022723"/>
    </source>
</evidence>
<comment type="cofactor">
    <cofactor evidence="12">
        <name>Zn(2+)</name>
        <dbReference type="ChEBI" id="CHEBI:29105"/>
    </cofactor>
    <text evidence="12">Binds 1 zinc ion per subunit.</text>
</comment>
<dbReference type="GO" id="GO:0005576">
    <property type="term" value="C:extracellular region"/>
    <property type="evidence" value="ECO:0007669"/>
    <property type="project" value="UniProtKB-SubCell"/>
</dbReference>
<dbReference type="Gene3D" id="3.10.170.10">
    <property type="match status" value="1"/>
</dbReference>
<dbReference type="PRINTS" id="PR00999">
    <property type="entry name" value="FUNGALYSIN"/>
</dbReference>
<keyword evidence="3 13" id="KW-0964">Secreted</keyword>
<dbReference type="InterPro" id="IPR050371">
    <property type="entry name" value="Fungal_virulence_M36"/>
</dbReference>
<dbReference type="PANTHER" id="PTHR33478:SF1">
    <property type="entry name" value="EXTRACELLULAR METALLOPROTEINASE MEP"/>
    <property type="match status" value="1"/>
</dbReference>
<feature type="domain" description="FTP" evidence="14">
    <location>
        <begin position="84"/>
        <end position="135"/>
    </location>
</feature>
<accession>A0A7U3Q040</accession>
<dbReference type="Proteomes" id="UP000594364">
    <property type="component" value="Chromosome 5"/>
</dbReference>
<keyword evidence="5 12" id="KW-0479">Metal-binding</keyword>
<dbReference type="GO" id="GO:0008270">
    <property type="term" value="F:zinc ion binding"/>
    <property type="evidence" value="ECO:0007669"/>
    <property type="project" value="InterPro"/>
</dbReference>
<dbReference type="OrthoDB" id="3227768at2759"/>
<evidence type="ECO:0000256" key="8">
    <source>
        <dbReference type="ARBA" id="ARBA00022833"/>
    </source>
</evidence>
<comment type="similarity">
    <text evidence="2 13">Belongs to the peptidase M36 family.</text>
</comment>
<dbReference type="CDD" id="cd09596">
    <property type="entry name" value="M36"/>
    <property type="match status" value="1"/>
</dbReference>
<dbReference type="InterPro" id="IPR011096">
    <property type="entry name" value="FTP_domain"/>
</dbReference>
<dbReference type="Pfam" id="PF07504">
    <property type="entry name" value="FTP"/>
    <property type="match status" value="1"/>
</dbReference>
<keyword evidence="9 13" id="KW-0482">Metalloprotease</keyword>
<evidence type="ECO:0000259" key="14">
    <source>
        <dbReference type="Pfam" id="PF07504"/>
    </source>
</evidence>
<dbReference type="InterPro" id="IPR001842">
    <property type="entry name" value="Peptidase_M36"/>
</dbReference>
<keyword evidence="16" id="KW-1185">Reference proteome</keyword>
<evidence type="ECO:0000256" key="12">
    <source>
        <dbReference type="PIRSR" id="PIRSR601842-2"/>
    </source>
</evidence>
<feature type="chain" id="PRO_5034718449" description="Extracellular metalloproteinase" evidence="13">
    <location>
        <begin position="18"/>
        <end position="648"/>
    </location>
</feature>
<evidence type="ECO:0000256" key="7">
    <source>
        <dbReference type="ARBA" id="ARBA00022801"/>
    </source>
</evidence>
<organism evidence="15 16">
    <name type="scientific">Epichloe festucae (strain Fl1)</name>
    <dbReference type="NCBI Taxonomy" id="877507"/>
    <lineage>
        <taxon>Eukaryota</taxon>
        <taxon>Fungi</taxon>
        <taxon>Dikarya</taxon>
        <taxon>Ascomycota</taxon>
        <taxon>Pezizomycotina</taxon>
        <taxon>Sordariomycetes</taxon>
        <taxon>Hypocreomycetidae</taxon>
        <taxon>Hypocreales</taxon>
        <taxon>Clavicipitaceae</taxon>
        <taxon>Epichloe</taxon>
    </lineage>
</organism>
<dbReference type="InterPro" id="IPR027268">
    <property type="entry name" value="Peptidase_M4/M1_CTD_sf"/>
</dbReference>
<dbReference type="PANTHER" id="PTHR33478">
    <property type="entry name" value="EXTRACELLULAR METALLOPROTEINASE MEP"/>
    <property type="match status" value="1"/>
</dbReference>
<comment type="subcellular location">
    <subcellularLocation>
        <location evidence="1 13">Secreted</location>
    </subcellularLocation>
</comment>
<dbReference type="GO" id="GO:0006508">
    <property type="term" value="P:proteolysis"/>
    <property type="evidence" value="ECO:0007669"/>
    <property type="project" value="UniProtKB-KW"/>
</dbReference>
<dbReference type="Pfam" id="PF02128">
    <property type="entry name" value="Peptidase_M36"/>
    <property type="match status" value="1"/>
</dbReference>
<dbReference type="EMBL" id="CP031389">
    <property type="protein sequence ID" value="QPH10894.1"/>
    <property type="molecule type" value="Genomic_DNA"/>
</dbReference>
<feature type="binding site" evidence="12">
    <location>
        <position position="470"/>
    </location>
    <ligand>
        <name>Zn(2+)</name>
        <dbReference type="ChEBI" id="CHEBI:29105"/>
        <note>catalytic</note>
    </ligand>
</feature>
<feature type="signal peptide" evidence="13">
    <location>
        <begin position="1"/>
        <end position="17"/>
    </location>
</feature>
<evidence type="ECO:0000313" key="16">
    <source>
        <dbReference type="Proteomes" id="UP000594364"/>
    </source>
</evidence>
<evidence type="ECO:0000256" key="13">
    <source>
        <dbReference type="RuleBase" id="RU364017"/>
    </source>
</evidence>
<evidence type="ECO:0000256" key="10">
    <source>
        <dbReference type="ARBA" id="ARBA00023145"/>
    </source>
</evidence>
<dbReference type="AlphaFoldDB" id="A0A7U3Q040"/>
<dbReference type="EC" id="3.4.24.-" evidence="13"/>
<proteinExistence type="inferred from homology"/>
<evidence type="ECO:0000313" key="15">
    <source>
        <dbReference type="EMBL" id="QPH10894.1"/>
    </source>
</evidence>
<keyword evidence="8 12" id="KW-0862">Zinc</keyword>
<evidence type="ECO:0000256" key="4">
    <source>
        <dbReference type="ARBA" id="ARBA00022670"/>
    </source>
</evidence>
<evidence type="ECO:0000256" key="6">
    <source>
        <dbReference type="ARBA" id="ARBA00022729"/>
    </source>
</evidence>
<feature type="active site" evidence="11">
    <location>
        <position position="441"/>
    </location>
</feature>
<protein>
    <recommendedName>
        <fullName evidence="13">Extracellular metalloproteinase</fullName>
        <ecNumber evidence="13">3.4.24.-</ecNumber>
    </recommendedName>
    <alternativeName>
        <fullName evidence="13">Fungalysin</fullName>
    </alternativeName>
</protein>
<dbReference type="SUPFAM" id="SSF55486">
    <property type="entry name" value="Metalloproteases ('zincins'), catalytic domain"/>
    <property type="match status" value="1"/>
</dbReference>
<keyword evidence="10 13" id="KW-0865">Zymogen</keyword>
<feature type="binding site" evidence="12">
    <location>
        <position position="440"/>
    </location>
    <ligand>
        <name>Zn(2+)</name>
        <dbReference type="ChEBI" id="CHEBI:29105"/>
        <note>catalytic</note>
    </ligand>
</feature>
<dbReference type="Gene3D" id="1.10.390.10">
    <property type="entry name" value="Neutral Protease Domain 2"/>
    <property type="match status" value="1"/>
</dbReference>
<evidence type="ECO:0000256" key="1">
    <source>
        <dbReference type="ARBA" id="ARBA00004613"/>
    </source>
</evidence>
<feature type="binding site" evidence="12">
    <location>
        <position position="444"/>
    </location>
    <ligand>
        <name>Zn(2+)</name>
        <dbReference type="ChEBI" id="CHEBI:29105"/>
        <note>catalytic</note>
    </ligand>
</feature>
<reference evidence="15 16" key="1">
    <citation type="journal article" date="2018" name="PLoS Genet.">
        <title>Repeat elements organise 3D genome structure and mediate transcription in the filamentous fungus Epichloe festucae.</title>
        <authorList>
            <person name="Winter D.J."/>
            <person name="Ganley A.R.D."/>
            <person name="Young C.A."/>
            <person name="Liachko I."/>
            <person name="Schardl C.L."/>
            <person name="Dupont P.Y."/>
            <person name="Berry D."/>
            <person name="Ram A."/>
            <person name="Scott B."/>
            <person name="Cox M.P."/>
        </authorList>
    </citation>
    <scope>NUCLEOTIDE SEQUENCE [LARGE SCALE GENOMIC DNA]</scope>
    <source>
        <strain evidence="15 16">Fl1</strain>
    </source>
</reference>
<sequence>MKAALLGLTGLVTHVLAHPERRHANDVSLSKRGVDLSKFRMPQLLTEYTASNKAKSQAAVSAIHKRGDYVGAARQLVKTIAPGAEFRVVDDHYVGSDGLAHVNFRQTLHGIDIDNADFNVNVSPDGTIFSYGTSFYKGEAPRESPLTKRAFTDPAAALKGVVDVLGLPVQAKDARAESKQGEEKETYYTFKGTQGAVSDPEAKLVYLGKSDGSLGLTWRVETDVMDNWLLTYIDADNSKTVHGVVDYVSDLAATMRVYPWTVDSPDQGRRSVQADPWNVDSSPFTWFGDGSNNYTTLWGNNAVAQTNHDGHDNVDDYRGSYRPESTSRKFEYKYSPGQSDNKSDYQDASITQLFYTANTYHDLLYALGFNEAAGNFQANNNGRGGKGDDLVVLNAQDGDGTNNADFATPPDGRRARMRMYMWTKTTPNRDCAFNADVVLHEYTHGLSERLTGGPANSACLTTLESGGMGEGWSDFMAAAVLVKPADTRAADFPMAAWISNNPAGIRSYPYSTSIKTNPHTYGAANKMDDVHKVGEIWANTLYEVFWNLVDKHGNTADKYPSTKNGTGVPTDGRFLAMKIVMGGMAIQPCRPNMVSARDAIIDSDKQLTRGANKCELWKGFAKRGLGIGAAFNDGGENRVEDFTLPSGC</sequence>
<gene>
    <name evidence="15" type="ORF">C2857_002406</name>
</gene>